<accession>A0AAV4SX05</accession>
<keyword evidence="2" id="KW-1185">Reference proteome</keyword>
<evidence type="ECO:0000313" key="1">
    <source>
        <dbReference type="EMBL" id="GIY37496.1"/>
    </source>
</evidence>
<name>A0AAV4SX05_9ARAC</name>
<dbReference type="AlphaFoldDB" id="A0AAV4SX05"/>
<organism evidence="1 2">
    <name type="scientific">Caerostris darwini</name>
    <dbReference type="NCBI Taxonomy" id="1538125"/>
    <lineage>
        <taxon>Eukaryota</taxon>
        <taxon>Metazoa</taxon>
        <taxon>Ecdysozoa</taxon>
        <taxon>Arthropoda</taxon>
        <taxon>Chelicerata</taxon>
        <taxon>Arachnida</taxon>
        <taxon>Araneae</taxon>
        <taxon>Araneomorphae</taxon>
        <taxon>Entelegynae</taxon>
        <taxon>Araneoidea</taxon>
        <taxon>Araneidae</taxon>
        <taxon>Caerostris</taxon>
    </lineage>
</organism>
<reference evidence="1 2" key="1">
    <citation type="submission" date="2021-06" db="EMBL/GenBank/DDBJ databases">
        <title>Caerostris darwini draft genome.</title>
        <authorList>
            <person name="Kono N."/>
            <person name="Arakawa K."/>
        </authorList>
    </citation>
    <scope>NUCLEOTIDE SEQUENCE [LARGE SCALE GENOMIC DNA]</scope>
</reference>
<gene>
    <name evidence="1" type="ORF">CDAR_600261</name>
</gene>
<dbReference type="Proteomes" id="UP001054837">
    <property type="component" value="Unassembled WGS sequence"/>
</dbReference>
<evidence type="ECO:0000313" key="2">
    <source>
        <dbReference type="Proteomes" id="UP001054837"/>
    </source>
</evidence>
<dbReference type="EMBL" id="BPLQ01008451">
    <property type="protein sequence ID" value="GIY37496.1"/>
    <property type="molecule type" value="Genomic_DNA"/>
</dbReference>
<sequence length="80" mass="8750">MNFRAGDIRAIGAPFTHPLLLEMPSKARSGGIPLNGFSPALELDLQIPSKLVGGSVDRLLRTRWRNAQSAERSNEPARIL</sequence>
<proteinExistence type="predicted"/>
<protein>
    <submittedName>
        <fullName evidence="1">Uncharacterized protein</fullName>
    </submittedName>
</protein>
<comment type="caution">
    <text evidence="1">The sequence shown here is derived from an EMBL/GenBank/DDBJ whole genome shotgun (WGS) entry which is preliminary data.</text>
</comment>